<dbReference type="InterPro" id="IPR025997">
    <property type="entry name" value="SBP_2_dom"/>
</dbReference>
<dbReference type="SUPFAM" id="SSF53822">
    <property type="entry name" value="Periplasmic binding protein-like I"/>
    <property type="match status" value="1"/>
</dbReference>
<protein>
    <submittedName>
        <fullName evidence="6">Substrate-binding domain-containing protein</fullName>
    </submittedName>
</protein>
<dbReference type="PROSITE" id="PS51318">
    <property type="entry name" value="TAT"/>
    <property type="match status" value="1"/>
</dbReference>
<feature type="domain" description="Periplasmic binding protein" evidence="5">
    <location>
        <begin position="38"/>
        <end position="298"/>
    </location>
</feature>
<sequence>MNRSLRRVLAGLASAGVVGLFAAVPVPAAHAAAGKARVAIVVRDFGNPYWRALRDGAVAEGKKLHVPVSVQAGSSETDSIGENAKISTMANENFTCFGVVPVNATNIITPLISVSRKNIPIINLDTGLDPKAVAAAGLKITSFIGSDNYHAGQIAANYMLKLLHDKGKVAILEGIPGEQNGINRETAFRKTTAGKLTVVQAEAADYERSRALTDAEAMLRVHHDLNGIFAANDEMGLGAAQAIANTGKTRTIRVVSIDGVKEALGAVKSGKLAGTVSQYPYAEGEMAVQACERLARKQPIPAHITSPIKLITPQNAARALKAFPRPFFAFNDPFGAP</sequence>
<comment type="similarity">
    <text evidence="2">Belongs to the bacterial solute-binding protein 2 family.</text>
</comment>
<dbReference type="CDD" id="cd06320">
    <property type="entry name" value="PBP1_allose_binding"/>
    <property type="match status" value="1"/>
</dbReference>
<dbReference type="PANTHER" id="PTHR46847">
    <property type="entry name" value="D-ALLOSE-BINDING PERIPLASMIC PROTEIN-RELATED"/>
    <property type="match status" value="1"/>
</dbReference>
<evidence type="ECO:0000313" key="7">
    <source>
        <dbReference type="Proteomes" id="UP001521209"/>
    </source>
</evidence>
<dbReference type="Pfam" id="PF13407">
    <property type="entry name" value="Peripla_BP_4"/>
    <property type="match status" value="1"/>
</dbReference>
<keyword evidence="7" id="KW-1185">Reference proteome</keyword>
<dbReference type="Gene3D" id="3.40.50.2300">
    <property type="match status" value="2"/>
</dbReference>
<evidence type="ECO:0000259" key="5">
    <source>
        <dbReference type="Pfam" id="PF13407"/>
    </source>
</evidence>
<dbReference type="InterPro" id="IPR028082">
    <property type="entry name" value="Peripla_BP_I"/>
</dbReference>
<proteinExistence type="inferred from homology"/>
<evidence type="ECO:0000256" key="1">
    <source>
        <dbReference type="ARBA" id="ARBA00004196"/>
    </source>
</evidence>
<evidence type="ECO:0000256" key="2">
    <source>
        <dbReference type="ARBA" id="ARBA00007639"/>
    </source>
</evidence>
<dbReference type="InterPro" id="IPR006311">
    <property type="entry name" value="TAT_signal"/>
</dbReference>
<dbReference type="Proteomes" id="UP001521209">
    <property type="component" value="Unassembled WGS sequence"/>
</dbReference>
<comment type="subcellular location">
    <subcellularLocation>
        <location evidence="1">Cell envelope</location>
    </subcellularLocation>
</comment>
<reference evidence="6 7" key="1">
    <citation type="submission" date="2022-01" db="EMBL/GenBank/DDBJ databases">
        <authorList>
            <person name="Won M."/>
            <person name="Kim S.-J."/>
            <person name="Kwon S.-W."/>
        </authorList>
    </citation>
    <scope>NUCLEOTIDE SEQUENCE [LARGE SCALE GENOMIC DNA]</scope>
    <source>
        <strain evidence="6 7">KCTC 23505</strain>
    </source>
</reference>
<accession>A0ABS9DV59</accession>
<name>A0ABS9DV59_9PROT</name>
<dbReference type="RefSeq" id="WP_235703855.1">
    <property type="nucleotide sequence ID" value="NZ_JAKGBZ010000012.1"/>
</dbReference>
<feature type="signal peptide" evidence="4">
    <location>
        <begin position="1"/>
        <end position="31"/>
    </location>
</feature>
<organism evidence="6 7">
    <name type="scientific">Acidiphilium iwatense</name>
    <dbReference type="NCBI Taxonomy" id="768198"/>
    <lineage>
        <taxon>Bacteria</taxon>
        <taxon>Pseudomonadati</taxon>
        <taxon>Pseudomonadota</taxon>
        <taxon>Alphaproteobacteria</taxon>
        <taxon>Acetobacterales</taxon>
        <taxon>Acidocellaceae</taxon>
        <taxon>Acidiphilium</taxon>
    </lineage>
</organism>
<feature type="chain" id="PRO_5045247671" evidence="4">
    <location>
        <begin position="32"/>
        <end position="337"/>
    </location>
</feature>
<evidence type="ECO:0000256" key="4">
    <source>
        <dbReference type="SAM" id="SignalP"/>
    </source>
</evidence>
<evidence type="ECO:0000313" key="6">
    <source>
        <dbReference type="EMBL" id="MCF3946618.1"/>
    </source>
</evidence>
<gene>
    <name evidence="6" type="ORF">L2A60_07975</name>
</gene>
<keyword evidence="3 4" id="KW-0732">Signal</keyword>
<dbReference type="EMBL" id="JAKGBZ010000012">
    <property type="protein sequence ID" value="MCF3946618.1"/>
    <property type="molecule type" value="Genomic_DNA"/>
</dbReference>
<dbReference type="PANTHER" id="PTHR46847:SF1">
    <property type="entry name" value="D-ALLOSE-BINDING PERIPLASMIC PROTEIN-RELATED"/>
    <property type="match status" value="1"/>
</dbReference>
<comment type="caution">
    <text evidence="6">The sequence shown here is derived from an EMBL/GenBank/DDBJ whole genome shotgun (WGS) entry which is preliminary data.</text>
</comment>
<evidence type="ECO:0000256" key="3">
    <source>
        <dbReference type="ARBA" id="ARBA00022729"/>
    </source>
</evidence>